<dbReference type="Gene3D" id="2.40.30.170">
    <property type="match status" value="1"/>
</dbReference>
<keyword evidence="3" id="KW-0812">Transmembrane</keyword>
<feature type="domain" description="CzcB-like C-terminal circularly permuted SH3-like" evidence="6">
    <location>
        <begin position="322"/>
        <end position="378"/>
    </location>
</feature>
<dbReference type="OrthoDB" id="9806939at2"/>
<dbReference type="InterPro" id="IPR058792">
    <property type="entry name" value="Beta-barrel_RND_2"/>
</dbReference>
<evidence type="ECO:0000313" key="8">
    <source>
        <dbReference type="Proteomes" id="UP000274358"/>
    </source>
</evidence>
<dbReference type="Pfam" id="PF25973">
    <property type="entry name" value="BSH_CzcB"/>
    <property type="match status" value="1"/>
</dbReference>
<organism evidence="7 8">
    <name type="scientific">Dyella choica</name>
    <dbReference type="NCBI Taxonomy" id="1927959"/>
    <lineage>
        <taxon>Bacteria</taxon>
        <taxon>Pseudomonadati</taxon>
        <taxon>Pseudomonadota</taxon>
        <taxon>Gammaproteobacteria</taxon>
        <taxon>Lysobacterales</taxon>
        <taxon>Rhodanobacteraceae</taxon>
        <taxon>Dyella</taxon>
    </lineage>
</organism>
<dbReference type="RefSeq" id="WP_126686748.1">
    <property type="nucleotide sequence ID" value="NZ_RYYV01000025.1"/>
</dbReference>
<dbReference type="GO" id="GO:0022857">
    <property type="term" value="F:transmembrane transporter activity"/>
    <property type="evidence" value="ECO:0007669"/>
    <property type="project" value="InterPro"/>
</dbReference>
<keyword evidence="3" id="KW-1133">Transmembrane helix</keyword>
<dbReference type="InterPro" id="IPR058647">
    <property type="entry name" value="BSH_CzcB-like"/>
</dbReference>
<dbReference type="PANTHER" id="PTHR30097:SF16">
    <property type="entry name" value="CATION EFFLUX SYSTEM (CZCB-LIKE)"/>
    <property type="match status" value="1"/>
</dbReference>
<sequence length="392" mass="41662">MVTKRAPVLALAIAAVVFAGIGYIWLAHRESPAPAANAGADTHSVTLTEAQAKQVSVIEVGTRTFDTWRQAVGYIDYDQGRIAQVSSPYAGRVASVAAEEGDTVHKGQLLFTIDSPDLLQAESALLAADGVLTLNRKTLARAQKMLTIQASAQKDVEQATSDEQSAEASYRAARKSLLLFGKSEADIDRLLATRKLEGDLRILSPFDGIVANRSLAVGNLVQPGSSPTPFTVADLSSVWMVANMPEDDAAALKLHQPLAITVPALAGRTLHGEVSYLASAVDPNTHTVIVRADLPNADRVLRPQMLVNAAVQTAAAEHSPAVPEDGVVREGDGSTMVYVTPDGRRFEQRSVKIGKRQQGMDQILSGLKAGERVAGEGALFLDNMLAQQPDSD</sequence>
<reference evidence="7 8" key="1">
    <citation type="submission" date="2018-12" db="EMBL/GenBank/DDBJ databases">
        <title>Dyella dinghuensis sp. nov. DHOA06 and Dyella choica sp. nov. 4M-K27, isolated from forest soil.</title>
        <authorList>
            <person name="Qiu L.-H."/>
            <person name="Gao Z.-H."/>
        </authorList>
    </citation>
    <scope>NUCLEOTIDE SEQUENCE [LARGE SCALE GENOMIC DNA]</scope>
    <source>
        <strain evidence="7 8">4M-K27</strain>
    </source>
</reference>
<evidence type="ECO:0000256" key="2">
    <source>
        <dbReference type="ARBA" id="ARBA00022448"/>
    </source>
</evidence>
<dbReference type="Proteomes" id="UP000274358">
    <property type="component" value="Unassembled WGS sequence"/>
</dbReference>
<comment type="caution">
    <text evidence="7">The sequence shown here is derived from an EMBL/GenBank/DDBJ whole genome shotgun (WGS) entry which is preliminary data.</text>
</comment>
<feature type="domain" description="CzcB-like barrel-sandwich hybrid" evidence="5">
    <location>
        <begin position="81"/>
        <end position="234"/>
    </location>
</feature>
<evidence type="ECO:0000259" key="4">
    <source>
        <dbReference type="Pfam" id="PF25954"/>
    </source>
</evidence>
<keyword evidence="2" id="KW-0813">Transport</keyword>
<dbReference type="Gene3D" id="1.10.287.470">
    <property type="entry name" value="Helix hairpin bin"/>
    <property type="match status" value="1"/>
</dbReference>
<feature type="domain" description="CusB-like beta-barrel" evidence="4">
    <location>
        <begin position="237"/>
        <end position="314"/>
    </location>
</feature>
<evidence type="ECO:0000256" key="1">
    <source>
        <dbReference type="ARBA" id="ARBA00009477"/>
    </source>
</evidence>
<keyword evidence="8" id="KW-1185">Reference proteome</keyword>
<dbReference type="EMBL" id="RYYV01000025">
    <property type="protein sequence ID" value="RUL70283.1"/>
    <property type="molecule type" value="Genomic_DNA"/>
</dbReference>
<feature type="transmembrane region" description="Helical" evidence="3">
    <location>
        <begin position="7"/>
        <end position="26"/>
    </location>
</feature>
<proteinExistence type="inferred from homology"/>
<keyword evidence="3" id="KW-0472">Membrane</keyword>
<dbReference type="Pfam" id="PF25954">
    <property type="entry name" value="Beta-barrel_RND_2"/>
    <property type="match status" value="1"/>
</dbReference>
<dbReference type="Gene3D" id="2.40.420.20">
    <property type="match status" value="1"/>
</dbReference>
<dbReference type="InterPro" id="IPR051909">
    <property type="entry name" value="MFP_Cation_Efflux"/>
</dbReference>
<comment type="similarity">
    <text evidence="1">Belongs to the membrane fusion protein (MFP) (TC 8.A.1) family.</text>
</comment>
<dbReference type="PANTHER" id="PTHR30097">
    <property type="entry name" value="CATION EFFLUX SYSTEM PROTEIN CUSB"/>
    <property type="match status" value="1"/>
</dbReference>
<dbReference type="InterPro" id="IPR058649">
    <property type="entry name" value="CzcB_C"/>
</dbReference>
<dbReference type="Pfam" id="PF25975">
    <property type="entry name" value="CzcB_C"/>
    <property type="match status" value="1"/>
</dbReference>
<dbReference type="FunFam" id="2.40.30.170:FF:000010">
    <property type="entry name" value="Efflux RND transporter periplasmic adaptor subunit"/>
    <property type="match status" value="1"/>
</dbReference>
<evidence type="ECO:0000256" key="3">
    <source>
        <dbReference type="SAM" id="Phobius"/>
    </source>
</evidence>
<dbReference type="NCBIfam" id="TIGR01730">
    <property type="entry name" value="RND_mfp"/>
    <property type="match status" value="1"/>
</dbReference>
<dbReference type="SUPFAM" id="SSF111369">
    <property type="entry name" value="HlyD-like secretion proteins"/>
    <property type="match status" value="1"/>
</dbReference>
<gene>
    <name evidence="7" type="ORF">EKH80_20955</name>
</gene>
<evidence type="ECO:0000259" key="5">
    <source>
        <dbReference type="Pfam" id="PF25973"/>
    </source>
</evidence>
<accession>A0A432M0I3</accession>
<name>A0A432M0I3_9GAMM</name>
<evidence type="ECO:0000313" key="7">
    <source>
        <dbReference type="EMBL" id="RUL70283.1"/>
    </source>
</evidence>
<evidence type="ECO:0000259" key="6">
    <source>
        <dbReference type="Pfam" id="PF25975"/>
    </source>
</evidence>
<dbReference type="InterPro" id="IPR006143">
    <property type="entry name" value="RND_pump_MFP"/>
</dbReference>
<protein>
    <submittedName>
        <fullName evidence="7">Efflux RND transporter periplasmic adaptor subunit</fullName>
    </submittedName>
</protein>
<dbReference type="GO" id="GO:0016020">
    <property type="term" value="C:membrane"/>
    <property type="evidence" value="ECO:0007669"/>
    <property type="project" value="InterPro"/>
</dbReference>
<dbReference type="AlphaFoldDB" id="A0A432M0I3"/>
<dbReference type="Gene3D" id="2.40.50.100">
    <property type="match status" value="1"/>
</dbReference>